<feature type="transmembrane region" description="Helical" evidence="1">
    <location>
        <begin position="83"/>
        <end position="103"/>
    </location>
</feature>
<name>A0ABT3UXB3_9ACTN</name>
<proteinExistence type="predicted"/>
<organism evidence="2 3">
    <name type="scientific">Streptomyces ortus</name>
    <dbReference type="NCBI Taxonomy" id="2867268"/>
    <lineage>
        <taxon>Bacteria</taxon>
        <taxon>Bacillati</taxon>
        <taxon>Actinomycetota</taxon>
        <taxon>Actinomycetes</taxon>
        <taxon>Kitasatosporales</taxon>
        <taxon>Streptomycetaceae</taxon>
        <taxon>Streptomyces</taxon>
    </lineage>
</organism>
<feature type="transmembrane region" description="Helical" evidence="1">
    <location>
        <begin position="20"/>
        <end position="36"/>
    </location>
</feature>
<feature type="transmembrane region" description="Helical" evidence="1">
    <location>
        <begin position="56"/>
        <end position="76"/>
    </location>
</feature>
<accession>A0ABT3UXB3</accession>
<sequence length="149" mass="16221">MRRRAPGWFSGHLGNRGPFLIFMGAGKVCFGASFIFDPPLSTGGLELLLRFAPLHCWAWLWIICGTAAFCSAWLTFGRDGWGFVAASAPPTFWAFAYGWAGLADGYTRGLWLFGWYITSHCGVIWCASRVPPDAGSPRNLGQAAEGRPG</sequence>
<keyword evidence="3" id="KW-1185">Reference proteome</keyword>
<keyword evidence="1" id="KW-0812">Transmembrane</keyword>
<keyword evidence="1" id="KW-0472">Membrane</keyword>
<reference evidence="2" key="1">
    <citation type="journal article" date="2022" name="bioRxiv">
        <title>Discovery and biosynthetic assessment of Streptomyces ortus sp nov. isolated from a deep-sea sponge.</title>
        <authorList>
            <person name="Williams S.E."/>
        </authorList>
    </citation>
    <scope>NUCLEOTIDE SEQUENCE</scope>
    <source>
        <strain evidence="2">A15ISP2-DRY2</strain>
    </source>
</reference>
<dbReference type="EMBL" id="JAIFZO010000002">
    <property type="protein sequence ID" value="MCX4231978.1"/>
    <property type="molecule type" value="Genomic_DNA"/>
</dbReference>
<dbReference type="RefSeq" id="WP_267025081.1">
    <property type="nucleotide sequence ID" value="NZ_JAIFZO010000002.1"/>
</dbReference>
<gene>
    <name evidence="2" type="ORF">K3769_04130</name>
</gene>
<evidence type="ECO:0000313" key="3">
    <source>
        <dbReference type="Proteomes" id="UP001165590"/>
    </source>
</evidence>
<dbReference type="Proteomes" id="UP001165590">
    <property type="component" value="Unassembled WGS sequence"/>
</dbReference>
<evidence type="ECO:0000313" key="2">
    <source>
        <dbReference type="EMBL" id="MCX4231978.1"/>
    </source>
</evidence>
<comment type="caution">
    <text evidence="2">The sequence shown here is derived from an EMBL/GenBank/DDBJ whole genome shotgun (WGS) entry which is preliminary data.</text>
</comment>
<evidence type="ECO:0000256" key="1">
    <source>
        <dbReference type="SAM" id="Phobius"/>
    </source>
</evidence>
<protein>
    <submittedName>
        <fullName evidence="2">Uncharacterized protein</fullName>
    </submittedName>
</protein>
<keyword evidence="1" id="KW-1133">Transmembrane helix</keyword>